<dbReference type="Gene3D" id="3.30.460.10">
    <property type="entry name" value="Beta Polymerase, domain 2"/>
    <property type="match status" value="1"/>
</dbReference>
<evidence type="ECO:0000313" key="12">
    <source>
        <dbReference type="Proteomes" id="UP000003781"/>
    </source>
</evidence>
<dbReference type="AlphaFoldDB" id="A3IK93"/>
<dbReference type="EMBL" id="AAXW01000003">
    <property type="protein sequence ID" value="EAZ93082.1"/>
    <property type="molecule type" value="Genomic_DNA"/>
</dbReference>
<feature type="domain" description="Polymerase nucleotidyl transferase" evidence="10">
    <location>
        <begin position="22"/>
        <end position="104"/>
    </location>
</feature>
<gene>
    <name evidence="11" type="ORF">CY0110_03399</name>
</gene>
<dbReference type="RefSeq" id="WP_008273753.1">
    <property type="nucleotide sequence ID" value="NZ_AAXW01000003.1"/>
</dbReference>
<protein>
    <recommendedName>
        <fullName evidence="10">Polymerase nucleotidyl transferase domain-containing protein</fullName>
    </recommendedName>
</protein>
<dbReference type="CDD" id="cd05403">
    <property type="entry name" value="NT_KNTase_like"/>
    <property type="match status" value="1"/>
</dbReference>
<evidence type="ECO:0000256" key="4">
    <source>
        <dbReference type="ARBA" id="ARBA00022695"/>
    </source>
</evidence>
<dbReference type="OrthoDB" id="428157at2"/>
<comment type="cofactor">
    <cofactor evidence="1">
        <name>Mg(2+)</name>
        <dbReference type="ChEBI" id="CHEBI:18420"/>
    </cofactor>
</comment>
<evidence type="ECO:0000259" key="10">
    <source>
        <dbReference type="Pfam" id="PF01909"/>
    </source>
</evidence>
<reference evidence="11 12" key="1">
    <citation type="submission" date="2007-03" db="EMBL/GenBank/DDBJ databases">
        <authorList>
            <person name="Stal L."/>
            <person name="Ferriera S."/>
            <person name="Johnson J."/>
            <person name="Kravitz S."/>
            <person name="Beeson K."/>
            <person name="Sutton G."/>
            <person name="Rogers Y.-H."/>
            <person name="Friedman R."/>
            <person name="Frazier M."/>
            <person name="Venter J.C."/>
        </authorList>
    </citation>
    <scope>NUCLEOTIDE SEQUENCE [LARGE SCALE GENOMIC DNA]</scope>
    <source>
        <strain evidence="11 12">CCY0110</strain>
    </source>
</reference>
<evidence type="ECO:0000256" key="5">
    <source>
        <dbReference type="ARBA" id="ARBA00022723"/>
    </source>
</evidence>
<evidence type="ECO:0000256" key="3">
    <source>
        <dbReference type="ARBA" id="ARBA00022679"/>
    </source>
</evidence>
<evidence type="ECO:0000256" key="8">
    <source>
        <dbReference type="ARBA" id="ARBA00022842"/>
    </source>
</evidence>
<dbReference type="eggNOG" id="COG1669">
    <property type="taxonomic scope" value="Bacteria"/>
</dbReference>
<dbReference type="InterPro" id="IPR052038">
    <property type="entry name" value="Type-VII_TA_antitoxin"/>
</dbReference>
<dbReference type="SUPFAM" id="SSF81301">
    <property type="entry name" value="Nucleotidyltransferase"/>
    <property type="match status" value="1"/>
</dbReference>
<keyword evidence="12" id="KW-1185">Reference proteome</keyword>
<proteinExistence type="inferred from homology"/>
<evidence type="ECO:0000256" key="7">
    <source>
        <dbReference type="ARBA" id="ARBA00022840"/>
    </source>
</evidence>
<dbReference type="InterPro" id="IPR043519">
    <property type="entry name" value="NT_sf"/>
</dbReference>
<evidence type="ECO:0000256" key="6">
    <source>
        <dbReference type="ARBA" id="ARBA00022741"/>
    </source>
</evidence>
<evidence type="ECO:0000256" key="9">
    <source>
        <dbReference type="ARBA" id="ARBA00038276"/>
    </source>
</evidence>
<evidence type="ECO:0000313" key="11">
    <source>
        <dbReference type="EMBL" id="EAZ93082.1"/>
    </source>
</evidence>
<keyword evidence="2" id="KW-1277">Toxin-antitoxin system</keyword>
<sequence>MINNYSSFVHKNLQLSQTDISQICQQWKIKKMSLFGSILREDFNSNSDIDILVQFTADARQGLLTLVKLKHQLEEITHRSIDIVVQESVENSDNWIRKNEILNTAQVIYEQR</sequence>
<organism evidence="11 12">
    <name type="scientific">Crocosphaera chwakensis CCY0110</name>
    <dbReference type="NCBI Taxonomy" id="391612"/>
    <lineage>
        <taxon>Bacteria</taxon>
        <taxon>Bacillati</taxon>
        <taxon>Cyanobacteriota</taxon>
        <taxon>Cyanophyceae</taxon>
        <taxon>Oscillatoriophycideae</taxon>
        <taxon>Chroococcales</taxon>
        <taxon>Aphanothecaceae</taxon>
        <taxon>Crocosphaera</taxon>
        <taxon>Crocosphaera chwakensis</taxon>
    </lineage>
</organism>
<dbReference type="GO" id="GO:0016779">
    <property type="term" value="F:nucleotidyltransferase activity"/>
    <property type="evidence" value="ECO:0007669"/>
    <property type="project" value="UniProtKB-KW"/>
</dbReference>
<dbReference type="PANTHER" id="PTHR33571">
    <property type="entry name" value="SSL8005 PROTEIN"/>
    <property type="match status" value="1"/>
</dbReference>
<dbReference type="GO" id="GO:0046872">
    <property type="term" value="F:metal ion binding"/>
    <property type="evidence" value="ECO:0007669"/>
    <property type="project" value="UniProtKB-KW"/>
</dbReference>
<evidence type="ECO:0000256" key="2">
    <source>
        <dbReference type="ARBA" id="ARBA00022649"/>
    </source>
</evidence>
<keyword evidence="8" id="KW-0460">Magnesium</keyword>
<keyword evidence="4" id="KW-0548">Nucleotidyltransferase</keyword>
<name>A3IK93_9CHRO</name>
<dbReference type="InterPro" id="IPR002934">
    <property type="entry name" value="Polymerase_NTP_transf_dom"/>
</dbReference>
<dbReference type="GO" id="GO:0005524">
    <property type="term" value="F:ATP binding"/>
    <property type="evidence" value="ECO:0007669"/>
    <property type="project" value="UniProtKB-KW"/>
</dbReference>
<keyword evidence="7" id="KW-0067">ATP-binding</keyword>
<dbReference type="Pfam" id="PF01909">
    <property type="entry name" value="NTP_transf_2"/>
    <property type="match status" value="1"/>
</dbReference>
<comment type="caution">
    <text evidence="11">The sequence shown here is derived from an EMBL/GenBank/DDBJ whole genome shotgun (WGS) entry which is preliminary data.</text>
</comment>
<accession>A3IK93</accession>
<evidence type="ECO:0000256" key="1">
    <source>
        <dbReference type="ARBA" id="ARBA00001946"/>
    </source>
</evidence>
<dbReference type="Proteomes" id="UP000003781">
    <property type="component" value="Unassembled WGS sequence"/>
</dbReference>
<comment type="similarity">
    <text evidence="9">Belongs to the MntA antitoxin family.</text>
</comment>
<keyword evidence="6" id="KW-0547">Nucleotide-binding</keyword>
<keyword evidence="5" id="KW-0479">Metal-binding</keyword>
<dbReference type="PANTHER" id="PTHR33571:SF12">
    <property type="entry name" value="BSL3053 PROTEIN"/>
    <property type="match status" value="1"/>
</dbReference>
<keyword evidence="3" id="KW-0808">Transferase</keyword>